<accession>A0A182UGR2</accession>
<evidence type="ECO:0000313" key="2">
    <source>
        <dbReference type="Proteomes" id="UP000075902"/>
    </source>
</evidence>
<dbReference type="Proteomes" id="UP000075902">
    <property type="component" value="Unassembled WGS sequence"/>
</dbReference>
<keyword evidence="2" id="KW-1185">Reference proteome</keyword>
<organism evidence="1 2">
    <name type="scientific">Anopheles melas</name>
    <dbReference type="NCBI Taxonomy" id="34690"/>
    <lineage>
        <taxon>Eukaryota</taxon>
        <taxon>Metazoa</taxon>
        <taxon>Ecdysozoa</taxon>
        <taxon>Arthropoda</taxon>
        <taxon>Hexapoda</taxon>
        <taxon>Insecta</taxon>
        <taxon>Pterygota</taxon>
        <taxon>Neoptera</taxon>
        <taxon>Endopterygota</taxon>
        <taxon>Diptera</taxon>
        <taxon>Nematocera</taxon>
        <taxon>Culicoidea</taxon>
        <taxon>Culicidae</taxon>
        <taxon>Anophelinae</taxon>
        <taxon>Anopheles</taxon>
    </lineage>
</organism>
<protein>
    <recommendedName>
        <fullName evidence="3">Transposase</fullName>
    </recommendedName>
</protein>
<sequence>MQDLEDPQDAVEWLLRWKLLKPSQECRRCGDPMNLWTNLRVGHGDRRRKSPAIEADVNRETVMSFYRKIRSELMYLDQYTGSMIGGPGKTVEIDETKLIKRK</sequence>
<reference evidence="2" key="1">
    <citation type="submission" date="2014-01" db="EMBL/GenBank/DDBJ databases">
        <title>The Genome Sequence of Anopheles melas CM1001059_A (V2).</title>
        <authorList>
            <consortium name="The Broad Institute Genomics Platform"/>
            <person name="Neafsey D.E."/>
            <person name="Besansky N."/>
            <person name="Howell P."/>
            <person name="Walton C."/>
            <person name="Young S.K."/>
            <person name="Zeng Q."/>
            <person name="Gargeya S."/>
            <person name="Fitzgerald M."/>
            <person name="Haas B."/>
            <person name="Abouelleil A."/>
            <person name="Allen A.W."/>
            <person name="Alvarado L."/>
            <person name="Arachchi H.M."/>
            <person name="Berlin A.M."/>
            <person name="Chapman S.B."/>
            <person name="Gainer-Dewar J."/>
            <person name="Goldberg J."/>
            <person name="Griggs A."/>
            <person name="Gujja S."/>
            <person name="Hansen M."/>
            <person name="Howarth C."/>
            <person name="Imamovic A."/>
            <person name="Ireland A."/>
            <person name="Larimer J."/>
            <person name="McCowan C."/>
            <person name="Murphy C."/>
            <person name="Pearson M."/>
            <person name="Poon T.W."/>
            <person name="Priest M."/>
            <person name="Roberts A."/>
            <person name="Saif S."/>
            <person name="Shea T."/>
            <person name="Sisk P."/>
            <person name="Sykes S."/>
            <person name="Wortman J."/>
            <person name="Nusbaum C."/>
            <person name="Birren B."/>
        </authorList>
    </citation>
    <scope>NUCLEOTIDE SEQUENCE [LARGE SCALE GENOMIC DNA]</scope>
    <source>
        <strain evidence="2">CM1001059</strain>
    </source>
</reference>
<proteinExistence type="predicted"/>
<evidence type="ECO:0008006" key="3">
    <source>
        <dbReference type="Google" id="ProtNLM"/>
    </source>
</evidence>
<name>A0A182UGR2_9DIPT</name>
<reference evidence="1" key="2">
    <citation type="submission" date="2020-05" db="UniProtKB">
        <authorList>
            <consortium name="EnsemblMetazoa"/>
        </authorList>
    </citation>
    <scope>IDENTIFICATION</scope>
    <source>
        <strain evidence="1">CM1001059</strain>
    </source>
</reference>
<dbReference type="EnsemblMetazoa" id="AMEC020101-RA">
    <property type="protein sequence ID" value="AMEC020101-PA"/>
    <property type="gene ID" value="AMEC020101"/>
</dbReference>
<evidence type="ECO:0000313" key="1">
    <source>
        <dbReference type="EnsemblMetazoa" id="AMEC020101-PA"/>
    </source>
</evidence>
<dbReference type="VEuPathDB" id="VectorBase:AMEC020101"/>
<dbReference type="AlphaFoldDB" id="A0A182UGR2"/>